<dbReference type="EMBL" id="JAWDGP010002060">
    <property type="protein sequence ID" value="KAK3785817.1"/>
    <property type="molecule type" value="Genomic_DNA"/>
</dbReference>
<organism evidence="2 3">
    <name type="scientific">Elysia crispata</name>
    <name type="common">lettuce slug</name>
    <dbReference type="NCBI Taxonomy" id="231223"/>
    <lineage>
        <taxon>Eukaryota</taxon>
        <taxon>Metazoa</taxon>
        <taxon>Spiralia</taxon>
        <taxon>Lophotrochozoa</taxon>
        <taxon>Mollusca</taxon>
        <taxon>Gastropoda</taxon>
        <taxon>Heterobranchia</taxon>
        <taxon>Euthyneura</taxon>
        <taxon>Panpulmonata</taxon>
        <taxon>Sacoglossa</taxon>
        <taxon>Placobranchoidea</taxon>
        <taxon>Plakobranchidae</taxon>
        <taxon>Elysia</taxon>
    </lineage>
</organism>
<evidence type="ECO:0000313" key="3">
    <source>
        <dbReference type="Proteomes" id="UP001283361"/>
    </source>
</evidence>
<feature type="region of interest" description="Disordered" evidence="1">
    <location>
        <begin position="1"/>
        <end position="23"/>
    </location>
</feature>
<protein>
    <submittedName>
        <fullName evidence="2">Uncharacterized protein</fullName>
    </submittedName>
</protein>
<sequence length="120" mass="13161">MQGVSTVHPRPQSPRPLATSQPSLERQSFIDLLIATHEALWLFHGSYHRLIGQCVGFDNFRSLATRNPQLSPAKTAPKAPVICLVSPTSKCTIFFLQVSRVDHPNRVSVGADYLVSTGPP</sequence>
<evidence type="ECO:0000256" key="1">
    <source>
        <dbReference type="SAM" id="MobiDB-lite"/>
    </source>
</evidence>
<gene>
    <name evidence="2" type="ORF">RRG08_050836</name>
</gene>
<dbReference type="Proteomes" id="UP001283361">
    <property type="component" value="Unassembled WGS sequence"/>
</dbReference>
<comment type="caution">
    <text evidence="2">The sequence shown here is derived from an EMBL/GenBank/DDBJ whole genome shotgun (WGS) entry which is preliminary data.</text>
</comment>
<evidence type="ECO:0000313" key="2">
    <source>
        <dbReference type="EMBL" id="KAK3785817.1"/>
    </source>
</evidence>
<name>A0AAE1AFN4_9GAST</name>
<proteinExistence type="predicted"/>
<dbReference type="AlphaFoldDB" id="A0AAE1AFN4"/>
<keyword evidence="3" id="KW-1185">Reference proteome</keyword>
<reference evidence="2" key="1">
    <citation type="journal article" date="2023" name="G3 (Bethesda)">
        <title>A reference genome for the long-term kleptoplast-retaining sea slug Elysia crispata morphotype clarki.</title>
        <authorList>
            <person name="Eastman K.E."/>
            <person name="Pendleton A.L."/>
            <person name="Shaikh M.A."/>
            <person name="Suttiyut T."/>
            <person name="Ogas R."/>
            <person name="Tomko P."/>
            <person name="Gavelis G."/>
            <person name="Widhalm J.R."/>
            <person name="Wisecaver J.H."/>
        </authorList>
    </citation>
    <scope>NUCLEOTIDE SEQUENCE</scope>
    <source>
        <strain evidence="2">ECLA1</strain>
    </source>
</reference>
<accession>A0AAE1AFN4</accession>